<evidence type="ECO:0000256" key="1">
    <source>
        <dbReference type="SAM" id="Coils"/>
    </source>
</evidence>
<sequence length="78" mass="8519">RTLDLLELMSDRVAPVISGHLAALLGEIDRLRKALSEAADQVAELDDVNAQLHHQIAAQRSTAKQLLARVAELETLKP</sequence>
<dbReference type="RefSeq" id="WP_164243808.1">
    <property type="nucleotide sequence ID" value="NZ_JAAGMA010000084.1"/>
</dbReference>
<evidence type="ECO:0000313" key="3">
    <source>
        <dbReference type="Proteomes" id="UP000470446"/>
    </source>
</evidence>
<feature type="coiled-coil region" evidence="1">
    <location>
        <begin position="21"/>
        <end position="76"/>
    </location>
</feature>
<accession>A0A7K3PCW6</accession>
<name>A0A7K3PCW6_9ACTN</name>
<organism evidence="2 3">
    <name type="scientific">Streptomyces coelicoflavus</name>
    <dbReference type="NCBI Taxonomy" id="285562"/>
    <lineage>
        <taxon>Bacteria</taxon>
        <taxon>Bacillati</taxon>
        <taxon>Actinomycetota</taxon>
        <taxon>Actinomycetes</taxon>
        <taxon>Kitasatosporales</taxon>
        <taxon>Streptomycetaceae</taxon>
        <taxon>Streptomyces</taxon>
    </lineage>
</organism>
<proteinExistence type="predicted"/>
<keyword evidence="1" id="KW-0175">Coiled coil</keyword>
<feature type="non-terminal residue" evidence="2">
    <location>
        <position position="1"/>
    </location>
</feature>
<gene>
    <name evidence="2" type="ORF">G3I32_02930</name>
</gene>
<dbReference type="Proteomes" id="UP000470446">
    <property type="component" value="Unassembled WGS sequence"/>
</dbReference>
<protein>
    <submittedName>
        <fullName evidence="2">Uncharacterized protein</fullName>
    </submittedName>
</protein>
<dbReference type="AlphaFoldDB" id="A0A7K3PCW6"/>
<reference evidence="2 3" key="1">
    <citation type="submission" date="2020-01" db="EMBL/GenBank/DDBJ databases">
        <title>Insect and environment-associated Actinomycetes.</title>
        <authorList>
            <person name="Currrie C."/>
            <person name="Chevrette M."/>
            <person name="Carlson C."/>
            <person name="Stubbendieck R."/>
            <person name="Wendt-Pienkowski E."/>
        </authorList>
    </citation>
    <scope>NUCLEOTIDE SEQUENCE [LARGE SCALE GENOMIC DNA]</scope>
    <source>
        <strain evidence="2 3">SID14163</strain>
    </source>
</reference>
<evidence type="ECO:0000313" key="2">
    <source>
        <dbReference type="EMBL" id="NEB07844.1"/>
    </source>
</evidence>
<feature type="non-terminal residue" evidence="2">
    <location>
        <position position="78"/>
    </location>
</feature>
<comment type="caution">
    <text evidence="2">The sequence shown here is derived from an EMBL/GenBank/DDBJ whole genome shotgun (WGS) entry which is preliminary data.</text>
</comment>
<dbReference type="EMBL" id="JAAGMA010000084">
    <property type="protein sequence ID" value="NEB07844.1"/>
    <property type="molecule type" value="Genomic_DNA"/>
</dbReference>